<dbReference type="AlphaFoldDB" id="A0ABD5WM48"/>
<feature type="transmembrane region" description="Helical" evidence="1">
    <location>
        <begin position="104"/>
        <end position="122"/>
    </location>
</feature>
<feature type="transmembrane region" description="Helical" evidence="1">
    <location>
        <begin position="280"/>
        <end position="300"/>
    </location>
</feature>
<feature type="transmembrane region" description="Helical" evidence="1">
    <location>
        <begin position="74"/>
        <end position="98"/>
    </location>
</feature>
<dbReference type="RefSeq" id="WP_276281946.1">
    <property type="nucleotide sequence ID" value="NZ_CP119809.1"/>
</dbReference>
<dbReference type="Proteomes" id="UP001596407">
    <property type="component" value="Unassembled WGS sequence"/>
</dbReference>
<accession>A0ABD5WM48</accession>
<comment type="caution">
    <text evidence="2">The sequence shown here is derived from an EMBL/GenBank/DDBJ whole genome shotgun (WGS) entry which is preliminary data.</text>
</comment>
<feature type="transmembrane region" description="Helical" evidence="1">
    <location>
        <begin position="161"/>
        <end position="187"/>
    </location>
</feature>
<evidence type="ECO:0000313" key="2">
    <source>
        <dbReference type="EMBL" id="MFC7080222.1"/>
    </source>
</evidence>
<keyword evidence="1" id="KW-1133">Transmembrane helix</keyword>
<evidence type="ECO:0000313" key="3">
    <source>
        <dbReference type="Proteomes" id="UP001596407"/>
    </source>
</evidence>
<keyword evidence="1" id="KW-0812">Transmembrane</keyword>
<dbReference type="InterPro" id="IPR007163">
    <property type="entry name" value="VCA0040-like"/>
</dbReference>
<proteinExistence type="predicted"/>
<sequence length="324" mass="33571">MRGWLSIYLKGVFMGAADAVPGVSGGTIALITGIYERLVGAIAAFDPHVLADLPRAYDPEARGRIADLLREMDVAFLAVLGAGVVTAVVAVTGVILQVKESNPAMLYAFFFGLIAASAVALWGEVRLDAREEVIAAVVGFIVAFLVSGISASASVPHTPVVLFLAGALAISAMVLPGVSGSFLLILLGQYVFMSESLHGFIDAGVEFVRGGPFSAVTDPFVSVVSFVAGAAVGILTFARVVEWALSEHHQVTLTFLVALMVGALRLPAEEVLGAGGAWTPARVAAVLTAGLVGGFAVLLVDYYTDDLEYGGDPPTEPTPAPRND</sequence>
<keyword evidence="3" id="KW-1185">Reference proteome</keyword>
<reference evidence="2 3" key="1">
    <citation type="journal article" date="2019" name="Int. J. Syst. Evol. Microbiol.">
        <title>The Global Catalogue of Microorganisms (GCM) 10K type strain sequencing project: providing services to taxonomists for standard genome sequencing and annotation.</title>
        <authorList>
            <consortium name="The Broad Institute Genomics Platform"/>
            <consortium name="The Broad Institute Genome Sequencing Center for Infectious Disease"/>
            <person name="Wu L."/>
            <person name="Ma J."/>
        </authorList>
    </citation>
    <scope>NUCLEOTIDE SEQUENCE [LARGE SCALE GENOMIC DNA]</scope>
    <source>
        <strain evidence="2 3">DT72</strain>
    </source>
</reference>
<dbReference type="PANTHER" id="PTHR37308:SF1">
    <property type="entry name" value="POLYPRENYL-PHOSPHATE TRANSPORTER"/>
    <property type="match status" value="1"/>
</dbReference>
<protein>
    <submittedName>
        <fullName evidence="2">DUF368 domain-containing protein</fullName>
    </submittedName>
</protein>
<name>A0ABD5WM48_9EURY</name>
<keyword evidence="1" id="KW-0472">Membrane</keyword>
<organism evidence="2 3">
    <name type="scientific">Halorussus caseinilyticus</name>
    <dbReference type="NCBI Taxonomy" id="3034025"/>
    <lineage>
        <taxon>Archaea</taxon>
        <taxon>Methanobacteriati</taxon>
        <taxon>Methanobacteriota</taxon>
        <taxon>Stenosarchaea group</taxon>
        <taxon>Halobacteria</taxon>
        <taxon>Halobacteriales</taxon>
        <taxon>Haladaptataceae</taxon>
        <taxon>Halorussus</taxon>
    </lineage>
</organism>
<evidence type="ECO:0000256" key="1">
    <source>
        <dbReference type="SAM" id="Phobius"/>
    </source>
</evidence>
<feature type="transmembrane region" description="Helical" evidence="1">
    <location>
        <begin position="134"/>
        <end position="155"/>
    </location>
</feature>
<feature type="transmembrane region" description="Helical" evidence="1">
    <location>
        <begin position="250"/>
        <end position="268"/>
    </location>
</feature>
<gene>
    <name evidence="2" type="ORF">ACFQJ6_08925</name>
</gene>
<dbReference type="Pfam" id="PF04018">
    <property type="entry name" value="VCA0040-like"/>
    <property type="match status" value="1"/>
</dbReference>
<dbReference type="GeneID" id="79303175"/>
<dbReference type="PANTHER" id="PTHR37308">
    <property type="entry name" value="INTEGRAL MEMBRANE PROTEIN"/>
    <property type="match status" value="1"/>
</dbReference>
<feature type="transmembrane region" description="Helical" evidence="1">
    <location>
        <begin position="219"/>
        <end position="238"/>
    </location>
</feature>
<dbReference type="EMBL" id="JBHSZH010000005">
    <property type="protein sequence ID" value="MFC7080222.1"/>
    <property type="molecule type" value="Genomic_DNA"/>
</dbReference>